<accession>A0A564ZGA6</accession>
<sequence length="122" mass="13276">MKLKLTLLVMFTAIVSFACASYPRGASQEGIQLGTRNHPHAPITVQRTDSIFGGECVAKLIFDNDSGALTKVETEKPCVVKEERLLVNGREVIDLSGSIEFGGSCKRCYSNGQCIVDYSKNC</sequence>
<dbReference type="PROSITE" id="PS51257">
    <property type="entry name" value="PROKAR_LIPOPROTEIN"/>
    <property type="match status" value="1"/>
</dbReference>
<evidence type="ECO:0000313" key="2">
    <source>
        <dbReference type="EMBL" id="VUZ84203.1"/>
    </source>
</evidence>
<keyword evidence="3" id="KW-1185">Reference proteome</keyword>
<feature type="chain" id="PRO_5021939286" description="Lipoprotein" evidence="1">
    <location>
        <begin position="21"/>
        <end position="122"/>
    </location>
</feature>
<protein>
    <recommendedName>
        <fullName evidence="4">Lipoprotein</fullName>
    </recommendedName>
</protein>
<gene>
    <name evidence="2" type="ORF">MELA_00569</name>
</gene>
<evidence type="ECO:0008006" key="4">
    <source>
        <dbReference type="Google" id="ProtNLM"/>
    </source>
</evidence>
<keyword evidence="1" id="KW-0732">Signal</keyword>
<feature type="signal peptide" evidence="1">
    <location>
        <begin position="1"/>
        <end position="20"/>
    </location>
</feature>
<reference evidence="2 3" key="1">
    <citation type="submission" date="2019-07" db="EMBL/GenBank/DDBJ databases">
        <authorList>
            <person name="Cremers G."/>
        </authorList>
    </citation>
    <scope>NUCLEOTIDE SEQUENCE [LARGE SCALE GENOMIC DNA]</scope>
</reference>
<dbReference type="AlphaFoldDB" id="A0A564ZGA6"/>
<evidence type="ECO:0000256" key="1">
    <source>
        <dbReference type="SAM" id="SignalP"/>
    </source>
</evidence>
<evidence type="ECO:0000313" key="3">
    <source>
        <dbReference type="Proteomes" id="UP000334340"/>
    </source>
</evidence>
<dbReference type="EMBL" id="CABIKM010000008">
    <property type="protein sequence ID" value="VUZ84203.1"/>
    <property type="molecule type" value="Genomic_DNA"/>
</dbReference>
<proteinExistence type="predicted"/>
<organism evidence="2 3">
    <name type="scientific">Candidatus Methylomirabilis lanthanidiphila</name>
    <dbReference type="NCBI Taxonomy" id="2211376"/>
    <lineage>
        <taxon>Bacteria</taxon>
        <taxon>Candidatus Methylomirabilota</taxon>
        <taxon>Candidatus Methylomirabilia</taxon>
        <taxon>Candidatus Methylomirabilales</taxon>
        <taxon>Candidatus Methylomirabilaceae</taxon>
        <taxon>Candidatus Methylomirabilis</taxon>
    </lineage>
</organism>
<name>A0A564ZGA6_9BACT</name>
<dbReference type="Proteomes" id="UP000334340">
    <property type="component" value="Unassembled WGS sequence"/>
</dbReference>